<evidence type="ECO:0008006" key="3">
    <source>
        <dbReference type="Google" id="ProtNLM"/>
    </source>
</evidence>
<sequence>MKKVIFLFLLSTVLISCKKEVKGDDAPDVSKDFAQLLADFNEEGLVLNPIKATNAGDNRFNDQYPNFLSQDYKAKKKAYYTKYKGKLNAIPDSLLDETERMTKDVLLWDCDINLGEFNFKKDLMPIDQMWSKNLDFNKWASGATSQPFKTVADYEHWLTRVDAYLVWLNSAKENMKTGIAEGYVLPKSLTLKVIPQFEILSTAALEDNLYYSPVTNFPESFTEEEKATLTEAYTSMVKNKIIPASKAMVEFLKEDYLPAGKEDFGIAKVTPLGQAYYNFQIKKYTTTTMTADEIHELGLSEVARIRGEMEEVKKEVGFEGDLNAFFEFVRTKKDLMPFTERSQVIAWYDSIHKVMLPQLDQLFSKQPKTEFEVRRTEPFREKSAAANYSPGALDGSRPGIFYTPIPVVTDYNIFNKESLFLHEAIPGHHFQVSFQQENENLPDFRRTLWYSAYGEGWALYVESMGRELGLYKDPYQYFGMLSSEIHRAVRLVVDTGLHAKGWSREAAIQYCLENEAIPIAKIESEIERYMANPGQALSYKIGQLKIMELRDKAEASLGEKFDIRAFHDQVLETGCIPLQFLEEKIDRWIDNTKKQ</sequence>
<protein>
    <recommendedName>
        <fullName evidence="3">Lipoprotein</fullName>
    </recommendedName>
</protein>
<dbReference type="eggNOG" id="COG4805">
    <property type="taxonomic scope" value="Bacteria"/>
</dbReference>
<dbReference type="PANTHER" id="PTHR33361">
    <property type="entry name" value="GLR0591 PROTEIN"/>
    <property type="match status" value="1"/>
</dbReference>
<dbReference type="RefSeq" id="WP_036117694.1">
    <property type="nucleotide sequence ID" value="NZ_BMET01000008.1"/>
</dbReference>
<dbReference type="PANTHER" id="PTHR33361:SF16">
    <property type="entry name" value="DUF885 DOMAIN-CONTAINING PROTEIN"/>
    <property type="match status" value="1"/>
</dbReference>
<evidence type="ECO:0000313" key="2">
    <source>
        <dbReference type="Proteomes" id="UP000028521"/>
    </source>
</evidence>
<name>A0A084TN30_9FLAO</name>
<accession>A0A084TN30</accession>
<reference evidence="2" key="2">
    <citation type="submission" date="2014-07" db="EMBL/GenBank/DDBJ databases">
        <title>Genome sequence of Mangrovimonas yunxiaonensis.</title>
        <authorList>
            <person name="Li Y."/>
            <person name="Zheng T."/>
        </authorList>
    </citation>
    <scope>NUCLEOTIDE SEQUENCE [LARGE SCALE GENOMIC DNA]</scope>
    <source>
        <strain evidence="2">LY01</strain>
    </source>
</reference>
<dbReference type="PROSITE" id="PS51257">
    <property type="entry name" value="PROKAR_LIPOPROTEIN"/>
    <property type="match status" value="1"/>
</dbReference>
<reference evidence="1 2" key="1">
    <citation type="journal article" date="2014" name="Genome Announc.">
        <title>Draft Genome Sequence of the Algicidal Bacterium Mangrovimonas yunxiaonensis Strain LY01.</title>
        <authorList>
            <person name="Li Y."/>
            <person name="Zhu H."/>
            <person name="Li C."/>
            <person name="Zhang H."/>
            <person name="Chen Z."/>
            <person name="Zheng W."/>
            <person name="Xu H."/>
            <person name="Zheng T."/>
        </authorList>
    </citation>
    <scope>NUCLEOTIDE SEQUENCE [LARGE SCALE GENOMIC DNA]</scope>
    <source>
        <strain evidence="1 2">LY01</strain>
    </source>
</reference>
<dbReference type="InterPro" id="IPR010281">
    <property type="entry name" value="DUF885"/>
</dbReference>
<keyword evidence="2" id="KW-1185">Reference proteome</keyword>
<dbReference type="Proteomes" id="UP000028521">
    <property type="component" value="Unassembled WGS sequence"/>
</dbReference>
<organism evidence="1 2">
    <name type="scientific">Mangrovimonas yunxiaonensis</name>
    <dbReference type="NCBI Taxonomy" id="1197477"/>
    <lineage>
        <taxon>Bacteria</taxon>
        <taxon>Pseudomonadati</taxon>
        <taxon>Bacteroidota</taxon>
        <taxon>Flavobacteriia</taxon>
        <taxon>Flavobacteriales</taxon>
        <taxon>Flavobacteriaceae</taxon>
        <taxon>Mangrovimonas</taxon>
    </lineage>
</organism>
<dbReference type="STRING" id="1197477.IA57_00295"/>
<proteinExistence type="predicted"/>
<dbReference type="OrthoDB" id="9760040at2"/>
<comment type="caution">
    <text evidence="1">The sequence shown here is derived from an EMBL/GenBank/DDBJ whole genome shotgun (WGS) entry which is preliminary data.</text>
</comment>
<dbReference type="EMBL" id="JPFK01000002">
    <property type="protein sequence ID" value="KFB02116.1"/>
    <property type="molecule type" value="Genomic_DNA"/>
</dbReference>
<gene>
    <name evidence="1" type="ORF">IA57_00295</name>
</gene>
<dbReference type="AlphaFoldDB" id="A0A084TN30"/>
<dbReference type="Pfam" id="PF05960">
    <property type="entry name" value="DUF885"/>
    <property type="match status" value="1"/>
</dbReference>
<evidence type="ECO:0000313" key="1">
    <source>
        <dbReference type="EMBL" id="KFB02116.1"/>
    </source>
</evidence>